<keyword evidence="1" id="KW-0732">Signal</keyword>
<accession>A0A1K2DU34</accession>
<dbReference type="InterPro" id="IPR005506">
    <property type="entry name" value="DUF312_ALF"/>
</dbReference>
<dbReference type="Pfam" id="PF03752">
    <property type="entry name" value="ALF"/>
    <property type="match status" value="2"/>
</dbReference>
<dbReference type="OrthoDB" id="3386003at2"/>
<evidence type="ECO:0000313" key="2">
    <source>
        <dbReference type="EMBL" id="SFY26398.1"/>
    </source>
</evidence>
<reference evidence="2 3" key="1">
    <citation type="submission" date="2016-11" db="EMBL/GenBank/DDBJ databases">
        <authorList>
            <person name="Jaros S."/>
            <person name="Januszkiewicz K."/>
            <person name="Wedrychowicz H."/>
        </authorList>
    </citation>
    <scope>NUCLEOTIDE SEQUENCE [LARGE SCALE GENOMIC DNA]</scope>
    <source>
        <strain evidence="2 3">OK807</strain>
    </source>
</reference>
<sequence>MRLTRAALAVAAGALAPALLLSTPSFAAAAASSPATASAAQDDESPYDSMSEEELRIAVFKILGDPDIGKGVYREAQKALDGTVDDLRNFLKTGLRLAQAEDDRVAVFRILADPNISDALRTAAENVVDGTPEELRHFIEVGQYEVDGRTPPTSG</sequence>
<feature type="signal peptide" evidence="1">
    <location>
        <begin position="1"/>
        <end position="27"/>
    </location>
</feature>
<feature type="chain" id="PRO_5038514390" evidence="1">
    <location>
        <begin position="28"/>
        <end position="155"/>
    </location>
</feature>
<dbReference type="RefSeq" id="WP_072487298.1">
    <property type="nucleotide sequence ID" value="NZ_CP108276.1"/>
</dbReference>
<evidence type="ECO:0000313" key="3">
    <source>
        <dbReference type="Proteomes" id="UP000181909"/>
    </source>
</evidence>
<dbReference type="AlphaFoldDB" id="A0A1K2DU34"/>
<evidence type="ECO:0000256" key="1">
    <source>
        <dbReference type="SAM" id="SignalP"/>
    </source>
</evidence>
<proteinExistence type="predicted"/>
<dbReference type="Proteomes" id="UP000181909">
    <property type="component" value="Unassembled WGS sequence"/>
</dbReference>
<organism evidence="2 3">
    <name type="scientific">Streptomyces atratus</name>
    <dbReference type="NCBI Taxonomy" id="1893"/>
    <lineage>
        <taxon>Bacteria</taxon>
        <taxon>Bacillati</taxon>
        <taxon>Actinomycetota</taxon>
        <taxon>Actinomycetes</taxon>
        <taxon>Kitasatosporales</taxon>
        <taxon>Streptomycetaceae</taxon>
        <taxon>Streptomyces</taxon>
    </lineage>
</organism>
<protein>
    <submittedName>
        <fullName evidence="2">Uncharacterized protein</fullName>
    </submittedName>
</protein>
<gene>
    <name evidence="2" type="ORF">SAMN02787144_1015132</name>
</gene>
<dbReference type="EMBL" id="FPJO01000015">
    <property type="protein sequence ID" value="SFY26398.1"/>
    <property type="molecule type" value="Genomic_DNA"/>
</dbReference>
<name>A0A1K2DU34_STRAR</name>